<gene>
    <name evidence="7" type="ORF">A2V69_00165</name>
</gene>
<feature type="domain" description="FAD/NAD(P)-binding" evidence="6">
    <location>
        <begin position="3"/>
        <end position="289"/>
    </location>
</feature>
<keyword evidence="5" id="KW-0676">Redox-active center</keyword>
<dbReference type="AlphaFoldDB" id="A0A1G2F4L0"/>
<reference evidence="7 8" key="1">
    <citation type="journal article" date="2016" name="Nat. Commun.">
        <title>Thousands of microbial genomes shed light on interconnected biogeochemical processes in an aquifer system.</title>
        <authorList>
            <person name="Anantharaman K."/>
            <person name="Brown C.T."/>
            <person name="Hug L.A."/>
            <person name="Sharon I."/>
            <person name="Castelle C.J."/>
            <person name="Probst A.J."/>
            <person name="Thomas B.C."/>
            <person name="Singh A."/>
            <person name="Wilkins M.J."/>
            <person name="Karaoz U."/>
            <person name="Brodie E.L."/>
            <person name="Williams K.H."/>
            <person name="Hubbard S.S."/>
            <person name="Banfield J.F."/>
        </authorList>
    </citation>
    <scope>NUCLEOTIDE SEQUENCE [LARGE SCALE GENOMIC DNA]</scope>
</reference>
<evidence type="ECO:0000313" key="8">
    <source>
        <dbReference type="Proteomes" id="UP000177810"/>
    </source>
</evidence>
<name>A0A1G2F4L0_9BACT</name>
<dbReference type="PROSITE" id="PS00573">
    <property type="entry name" value="PYRIDINE_REDOX_2"/>
    <property type="match status" value="1"/>
</dbReference>
<dbReference type="PRINTS" id="PR00469">
    <property type="entry name" value="PNDRDTASEII"/>
</dbReference>
<comment type="caution">
    <text evidence="7">The sequence shown here is derived from an EMBL/GenBank/DDBJ whole genome shotgun (WGS) entry which is preliminary data.</text>
</comment>
<dbReference type="EMBL" id="MHMT01000007">
    <property type="protein sequence ID" value="OGZ33016.1"/>
    <property type="molecule type" value="Genomic_DNA"/>
</dbReference>
<dbReference type="GO" id="GO:0016668">
    <property type="term" value="F:oxidoreductase activity, acting on a sulfur group of donors, NAD(P) as acceptor"/>
    <property type="evidence" value="ECO:0007669"/>
    <property type="project" value="UniProtKB-ARBA"/>
</dbReference>
<evidence type="ECO:0000256" key="2">
    <source>
        <dbReference type="ARBA" id="ARBA00022827"/>
    </source>
</evidence>
<dbReference type="InterPro" id="IPR050097">
    <property type="entry name" value="Ferredoxin-NADP_redctase_2"/>
</dbReference>
<dbReference type="STRING" id="1801990.A2V69_00165"/>
<keyword evidence="2" id="KW-0274">FAD</keyword>
<evidence type="ECO:0000256" key="1">
    <source>
        <dbReference type="ARBA" id="ARBA00022630"/>
    </source>
</evidence>
<keyword evidence="4" id="KW-1015">Disulfide bond</keyword>
<dbReference type="Pfam" id="PF07992">
    <property type="entry name" value="Pyr_redox_2"/>
    <property type="match status" value="1"/>
</dbReference>
<evidence type="ECO:0000256" key="4">
    <source>
        <dbReference type="ARBA" id="ARBA00023157"/>
    </source>
</evidence>
<dbReference type="InterPro" id="IPR008255">
    <property type="entry name" value="Pyr_nucl-diS_OxRdtase_2_AS"/>
</dbReference>
<dbReference type="SUPFAM" id="SSF51905">
    <property type="entry name" value="FAD/NAD(P)-binding domain"/>
    <property type="match status" value="2"/>
</dbReference>
<dbReference type="PANTHER" id="PTHR48105">
    <property type="entry name" value="THIOREDOXIN REDUCTASE 1-RELATED-RELATED"/>
    <property type="match status" value="1"/>
</dbReference>
<dbReference type="InterPro" id="IPR023753">
    <property type="entry name" value="FAD/NAD-binding_dom"/>
</dbReference>
<evidence type="ECO:0000256" key="5">
    <source>
        <dbReference type="ARBA" id="ARBA00023284"/>
    </source>
</evidence>
<proteinExistence type="predicted"/>
<evidence type="ECO:0000259" key="6">
    <source>
        <dbReference type="Pfam" id="PF07992"/>
    </source>
</evidence>
<dbReference type="InterPro" id="IPR036188">
    <property type="entry name" value="FAD/NAD-bd_sf"/>
</dbReference>
<evidence type="ECO:0000313" key="7">
    <source>
        <dbReference type="EMBL" id="OGZ33016.1"/>
    </source>
</evidence>
<organism evidence="7 8">
    <name type="scientific">Candidatus Portnoybacteria bacterium RBG_13_40_8</name>
    <dbReference type="NCBI Taxonomy" id="1801990"/>
    <lineage>
        <taxon>Bacteria</taxon>
        <taxon>Candidatus Portnoyibacteriota</taxon>
    </lineage>
</organism>
<evidence type="ECO:0000256" key="3">
    <source>
        <dbReference type="ARBA" id="ARBA00023002"/>
    </source>
</evidence>
<accession>A0A1G2F4L0</accession>
<keyword evidence="3" id="KW-0560">Oxidoreductase</keyword>
<dbReference type="PRINTS" id="PR00368">
    <property type="entry name" value="FADPNR"/>
</dbReference>
<dbReference type="Gene3D" id="3.50.50.60">
    <property type="entry name" value="FAD/NAD(P)-binding domain"/>
    <property type="match status" value="2"/>
</dbReference>
<keyword evidence="1" id="KW-0285">Flavoprotein</keyword>
<sequence length="303" mass="33433">MIYDLIIIGGGPAGITAGIYAARKKLKTLLITKEWGGQMTKATEIGNWPGTKMISGNDLIKQMSEHLRMFEIEIKENKEAIDMDKKNDIFTVRDNDQTYEAKAVIIATGKIPRVLNIPGEKEYRGKGVSFCATCDAPMFKNKEVAVVGGGNAGFATAIDLIKYAKKIYILEFFPEMKGDLVTKEKLEKTGKVEFHTNVAVKEIKGNKFMESLTYEDRKTSKDHEIKVEGVFISIGMMPKVGFAQKLVELNKIGEIVIDKDNYTKTPGLFAAGDITDIKYEQIVIASGEGAKAALAATEYLKGK</sequence>
<protein>
    <recommendedName>
        <fullName evidence="6">FAD/NAD(P)-binding domain-containing protein</fullName>
    </recommendedName>
</protein>
<dbReference type="Proteomes" id="UP000177810">
    <property type="component" value="Unassembled WGS sequence"/>
</dbReference>